<dbReference type="RefSeq" id="WP_145359188.1">
    <property type="nucleotide sequence ID" value="NZ_CP036265.1"/>
</dbReference>
<evidence type="ECO:0000256" key="5">
    <source>
        <dbReference type="ARBA" id="ARBA00022801"/>
    </source>
</evidence>
<dbReference type="PANTHER" id="PTHR30457:SF0">
    <property type="entry name" value="PHOSPHATASE, PUTATIVE (AFU_ORTHOLOGUE AFUA_4G01070)-RELATED"/>
    <property type="match status" value="1"/>
</dbReference>
<dbReference type="AlphaFoldDB" id="A0A517PAG1"/>
<dbReference type="KEGG" id="acaf:CA12_24560"/>
<evidence type="ECO:0000313" key="7">
    <source>
        <dbReference type="EMBL" id="QDT16355.1"/>
    </source>
</evidence>
<dbReference type="InterPro" id="IPR030048">
    <property type="entry name" value="SurE"/>
</dbReference>
<dbReference type="GO" id="GO:0046872">
    <property type="term" value="F:metal ion binding"/>
    <property type="evidence" value="ECO:0007669"/>
    <property type="project" value="UniProtKB-KW"/>
</dbReference>
<accession>A0A517PAG1</accession>
<organism evidence="7 8">
    <name type="scientific">Alienimonas californiensis</name>
    <dbReference type="NCBI Taxonomy" id="2527989"/>
    <lineage>
        <taxon>Bacteria</taxon>
        <taxon>Pseudomonadati</taxon>
        <taxon>Planctomycetota</taxon>
        <taxon>Planctomycetia</taxon>
        <taxon>Planctomycetales</taxon>
        <taxon>Planctomycetaceae</taxon>
        <taxon>Alienimonas</taxon>
    </lineage>
</organism>
<dbReference type="EC" id="3.1.3.5" evidence="3"/>
<evidence type="ECO:0000256" key="4">
    <source>
        <dbReference type="ARBA" id="ARBA00022723"/>
    </source>
</evidence>
<dbReference type="InterPro" id="IPR036523">
    <property type="entry name" value="SurE-like_sf"/>
</dbReference>
<gene>
    <name evidence="7" type="primary">surE_2</name>
    <name evidence="7" type="ORF">CA12_24560</name>
</gene>
<dbReference type="InterPro" id="IPR002828">
    <property type="entry name" value="SurE-like_Pase/nucleotidase"/>
</dbReference>
<dbReference type="Pfam" id="PF01975">
    <property type="entry name" value="SurE"/>
    <property type="match status" value="1"/>
</dbReference>
<sequence length="266" mass="27454">MHILLTNDDGVHAEGLATLAAAAVRHAGPNGSVTVVAPDREHSGCGHRVTVADTLTLIREEDGPSGPGGVRVRRFSLDGTPADCVRIGLHHFADLREPGERGGPFDWVLSGVNHGGNLGVDVFLSGTAAAAREATLAGVASAALSRFRRGSDAPWEDSVELLDRVLTEILAEPPGPGAYWNANLPHPPDVPTGTTPAVVHCHPEAGPLPVSFKAVEGEGSAAVPEGSVVARYRYGGSYPDRSASEGSDVSVCFGGAAALCRLPLFP</sequence>
<evidence type="ECO:0000256" key="2">
    <source>
        <dbReference type="ARBA" id="ARBA00011062"/>
    </source>
</evidence>
<reference evidence="7 8" key="1">
    <citation type="submission" date="2019-02" db="EMBL/GenBank/DDBJ databases">
        <title>Deep-cultivation of Planctomycetes and their phenomic and genomic characterization uncovers novel biology.</title>
        <authorList>
            <person name="Wiegand S."/>
            <person name="Jogler M."/>
            <person name="Boedeker C."/>
            <person name="Pinto D."/>
            <person name="Vollmers J."/>
            <person name="Rivas-Marin E."/>
            <person name="Kohn T."/>
            <person name="Peeters S.H."/>
            <person name="Heuer A."/>
            <person name="Rast P."/>
            <person name="Oberbeckmann S."/>
            <person name="Bunk B."/>
            <person name="Jeske O."/>
            <person name="Meyerdierks A."/>
            <person name="Storesund J.E."/>
            <person name="Kallscheuer N."/>
            <person name="Luecker S."/>
            <person name="Lage O.M."/>
            <person name="Pohl T."/>
            <person name="Merkel B.J."/>
            <person name="Hornburger P."/>
            <person name="Mueller R.-W."/>
            <person name="Bruemmer F."/>
            <person name="Labrenz M."/>
            <person name="Spormann A.M."/>
            <person name="Op den Camp H."/>
            <person name="Overmann J."/>
            <person name="Amann R."/>
            <person name="Jetten M.S.M."/>
            <person name="Mascher T."/>
            <person name="Medema M.H."/>
            <person name="Devos D.P."/>
            <person name="Kaster A.-K."/>
            <person name="Ovreas L."/>
            <person name="Rohde M."/>
            <person name="Galperin M.Y."/>
            <person name="Jogler C."/>
        </authorList>
    </citation>
    <scope>NUCLEOTIDE SEQUENCE [LARGE SCALE GENOMIC DNA]</scope>
    <source>
        <strain evidence="7 8">CA12</strain>
    </source>
</reference>
<dbReference type="NCBIfam" id="TIGR00087">
    <property type="entry name" value="surE"/>
    <property type="match status" value="1"/>
</dbReference>
<feature type="domain" description="Survival protein SurE-like phosphatase/nucleotidase" evidence="6">
    <location>
        <begin position="3"/>
        <end position="188"/>
    </location>
</feature>
<dbReference type="Proteomes" id="UP000318741">
    <property type="component" value="Chromosome"/>
</dbReference>
<keyword evidence="4" id="KW-0479">Metal-binding</keyword>
<dbReference type="Gene3D" id="3.40.1210.10">
    <property type="entry name" value="Survival protein SurE-like phosphatase/nucleotidase"/>
    <property type="match status" value="1"/>
</dbReference>
<evidence type="ECO:0000256" key="1">
    <source>
        <dbReference type="ARBA" id="ARBA00000815"/>
    </source>
</evidence>
<dbReference type="SUPFAM" id="SSF64167">
    <property type="entry name" value="SurE-like"/>
    <property type="match status" value="1"/>
</dbReference>
<dbReference type="GO" id="GO:0008253">
    <property type="term" value="F:5'-nucleotidase activity"/>
    <property type="evidence" value="ECO:0007669"/>
    <property type="project" value="UniProtKB-EC"/>
</dbReference>
<protein>
    <recommendedName>
        <fullName evidence="3">5'-nucleotidase</fullName>
        <ecNumber evidence="3">3.1.3.5</ecNumber>
    </recommendedName>
</protein>
<dbReference type="OrthoDB" id="9780815at2"/>
<evidence type="ECO:0000256" key="3">
    <source>
        <dbReference type="ARBA" id="ARBA00012643"/>
    </source>
</evidence>
<keyword evidence="5 7" id="KW-0378">Hydrolase</keyword>
<evidence type="ECO:0000259" key="6">
    <source>
        <dbReference type="Pfam" id="PF01975"/>
    </source>
</evidence>
<proteinExistence type="inferred from homology"/>
<keyword evidence="8" id="KW-1185">Reference proteome</keyword>
<name>A0A517PAG1_9PLAN</name>
<dbReference type="EMBL" id="CP036265">
    <property type="protein sequence ID" value="QDT16355.1"/>
    <property type="molecule type" value="Genomic_DNA"/>
</dbReference>
<comment type="catalytic activity">
    <reaction evidence="1">
        <text>a ribonucleoside 5'-phosphate + H2O = a ribonucleoside + phosphate</text>
        <dbReference type="Rhea" id="RHEA:12484"/>
        <dbReference type="ChEBI" id="CHEBI:15377"/>
        <dbReference type="ChEBI" id="CHEBI:18254"/>
        <dbReference type="ChEBI" id="CHEBI:43474"/>
        <dbReference type="ChEBI" id="CHEBI:58043"/>
        <dbReference type="EC" id="3.1.3.5"/>
    </reaction>
</comment>
<dbReference type="PANTHER" id="PTHR30457">
    <property type="entry name" value="5'-NUCLEOTIDASE SURE"/>
    <property type="match status" value="1"/>
</dbReference>
<comment type="similarity">
    <text evidence="2">Belongs to the SurE nucleotidase family.</text>
</comment>
<evidence type="ECO:0000313" key="8">
    <source>
        <dbReference type="Proteomes" id="UP000318741"/>
    </source>
</evidence>